<evidence type="ECO:0008006" key="4">
    <source>
        <dbReference type="Google" id="ProtNLM"/>
    </source>
</evidence>
<name>A0A0H2R3Y9_9AGAM</name>
<feature type="compositionally biased region" description="Basic residues" evidence="1">
    <location>
        <begin position="67"/>
        <end position="81"/>
    </location>
</feature>
<dbReference type="OrthoDB" id="2523749at2759"/>
<dbReference type="Gene3D" id="1.10.510.10">
    <property type="entry name" value="Transferase(Phosphotransferase) domain 1"/>
    <property type="match status" value="1"/>
</dbReference>
<protein>
    <recommendedName>
        <fullName evidence="4">Protein kinase domain-containing protein</fullName>
    </recommendedName>
</protein>
<proteinExistence type="predicted"/>
<dbReference type="Pfam" id="PF06293">
    <property type="entry name" value="Kdo"/>
    <property type="match status" value="1"/>
</dbReference>
<dbReference type="AlphaFoldDB" id="A0A0H2R3Y9"/>
<gene>
    <name evidence="2" type="ORF">SCHPADRAFT_946044</name>
</gene>
<evidence type="ECO:0000313" key="3">
    <source>
        <dbReference type="Proteomes" id="UP000053477"/>
    </source>
</evidence>
<evidence type="ECO:0000256" key="1">
    <source>
        <dbReference type="SAM" id="MobiDB-lite"/>
    </source>
</evidence>
<organism evidence="2 3">
    <name type="scientific">Schizopora paradoxa</name>
    <dbReference type="NCBI Taxonomy" id="27342"/>
    <lineage>
        <taxon>Eukaryota</taxon>
        <taxon>Fungi</taxon>
        <taxon>Dikarya</taxon>
        <taxon>Basidiomycota</taxon>
        <taxon>Agaricomycotina</taxon>
        <taxon>Agaricomycetes</taxon>
        <taxon>Hymenochaetales</taxon>
        <taxon>Schizoporaceae</taxon>
        <taxon>Schizopora</taxon>
    </lineage>
</organism>
<sequence>MTEGLLSTITKLATETSTLPPSLLPSTTRECLTRHIMPPLFYDVVEETRYSRSVPDDAPSQGSGSRGKGKQARPSSQKRTRSSGTRRPFTDACKAFFDAIGGEVTFTLDGRLAEDVVEKRVQFNDRHTNDPQFVARWITMLMHAEGRLWEWAAGPGETVAYEDRTSDPVGAVRPRLVAGGEVAMQSVLLNGICEHANVIVKDGRILIRKPFDTTFYDWAENVASGTADLCIAQREAGERARITTNLLGGILEVVIEIKPGFTTFDFHTLVKRLRLEGRLLFKYGEKIQLGSGDVGVKDELHLGQGVAYVLAQIIEELHANKARCLVLTNYDQFLLFRLDGTDRISVSPVIERVPSPETAPVPSAIPVTPLTLLVALLLPRVDGDGFPDVQVKWAQTEAVASKVERRRAEATGSAPSASIPPGKRRRAGDSGGPAAASSSPAAPAASGRSAGPSSSGGAAAGPGLASEPPSRRHQSAAAPVPPATIDVSVLSNASLVSDCLYKSLHGLEVAEIARFEWLREDADRPITPTAPVLGAVDVANDEPELELEVKAIPVSAGPFDDGRPAWKQEDVAAPGRAGAPPSSPSDRRRGGRGRVTLVSFIAHGRLWDAYRAEYRDDHSNTVHRVVAKIANVGTFDCPDRRDDTGYYLYGSADEADDAIHSEAAAYSGPLAALQGRAVPTCYGLFEGRLRLGPGPPVQYWLLLLEDAGFSIRSFWMLTHDERERVRELYSELHQAGVAHGDVHPRHVLRDKTGKLSLIDFEGATLNASGEVRSEERAEVDALLGR</sequence>
<feature type="region of interest" description="Disordered" evidence="1">
    <location>
        <begin position="52"/>
        <end position="87"/>
    </location>
</feature>
<feature type="region of interest" description="Disordered" evidence="1">
    <location>
        <begin position="571"/>
        <end position="591"/>
    </location>
</feature>
<dbReference type="SUPFAM" id="SSF56112">
    <property type="entry name" value="Protein kinase-like (PK-like)"/>
    <property type="match status" value="1"/>
</dbReference>
<evidence type="ECO:0000313" key="2">
    <source>
        <dbReference type="EMBL" id="KLO06490.1"/>
    </source>
</evidence>
<dbReference type="EMBL" id="KQ086202">
    <property type="protein sequence ID" value="KLO06490.1"/>
    <property type="molecule type" value="Genomic_DNA"/>
</dbReference>
<dbReference type="Proteomes" id="UP000053477">
    <property type="component" value="Unassembled WGS sequence"/>
</dbReference>
<dbReference type="InParanoid" id="A0A0H2R3Y9"/>
<dbReference type="STRING" id="27342.A0A0H2R3Y9"/>
<keyword evidence="3" id="KW-1185">Reference proteome</keyword>
<feature type="compositionally biased region" description="Low complexity" evidence="1">
    <location>
        <begin position="432"/>
        <end position="468"/>
    </location>
</feature>
<dbReference type="InterPro" id="IPR011009">
    <property type="entry name" value="Kinase-like_dom_sf"/>
</dbReference>
<feature type="region of interest" description="Disordered" evidence="1">
    <location>
        <begin position="403"/>
        <end position="479"/>
    </location>
</feature>
<reference evidence="2 3" key="1">
    <citation type="submission" date="2015-04" db="EMBL/GenBank/DDBJ databases">
        <title>Complete genome sequence of Schizopora paradoxa KUC8140, a cosmopolitan wood degrader in East Asia.</title>
        <authorList>
            <consortium name="DOE Joint Genome Institute"/>
            <person name="Min B."/>
            <person name="Park H."/>
            <person name="Jang Y."/>
            <person name="Kim J.-J."/>
            <person name="Kim K.H."/>
            <person name="Pangilinan J."/>
            <person name="Lipzen A."/>
            <person name="Riley R."/>
            <person name="Grigoriev I.V."/>
            <person name="Spatafora J.W."/>
            <person name="Choi I.-G."/>
        </authorList>
    </citation>
    <scope>NUCLEOTIDE SEQUENCE [LARGE SCALE GENOMIC DNA]</scope>
    <source>
        <strain evidence="2 3">KUC8140</strain>
    </source>
</reference>
<accession>A0A0H2R3Y9</accession>